<feature type="compositionally biased region" description="Basic and acidic residues" evidence="5">
    <location>
        <begin position="140"/>
        <end position="152"/>
    </location>
</feature>
<dbReference type="Proteomes" id="UP000005207">
    <property type="component" value="Linkage group LG3"/>
</dbReference>
<dbReference type="GeneTree" id="ENSGT01010000226672"/>
<dbReference type="Gene3D" id="2.120.10.80">
    <property type="entry name" value="Kelch-type beta propeller"/>
    <property type="match status" value="1"/>
</dbReference>
<keyword evidence="1" id="KW-0880">Kelch repeat</keyword>
<name>A0A669BU83_ORENI</name>
<dbReference type="PANTHER" id="PTHR46647">
    <property type="entry name" value="RAB9 EFFECTOR PROTEIN WITH KELCH MOTIFS"/>
    <property type="match status" value="1"/>
</dbReference>
<proteinExistence type="predicted"/>
<reference evidence="7" key="1">
    <citation type="submission" date="2012-01" db="EMBL/GenBank/DDBJ databases">
        <title>The Genome Sequence of Oreochromis niloticus (Nile Tilapia).</title>
        <authorList>
            <consortium name="Broad Institute Genome Assembly Team"/>
            <consortium name="Broad Institute Sequencing Platform"/>
            <person name="Di Palma F."/>
            <person name="Johnson J."/>
            <person name="Lander E.S."/>
            <person name="Lindblad-Toh K."/>
        </authorList>
    </citation>
    <scope>NUCLEOTIDE SEQUENCE [LARGE SCALE GENOMIC DNA]</scope>
</reference>
<evidence type="ECO:0000256" key="4">
    <source>
        <dbReference type="ARBA" id="ARBA00039295"/>
    </source>
</evidence>
<dbReference type="InterPro" id="IPR015915">
    <property type="entry name" value="Kelch-typ_b-propeller"/>
</dbReference>
<protein>
    <recommendedName>
        <fullName evidence="4">Rab9 effector protein with kelch motifs</fullName>
    </recommendedName>
</protein>
<dbReference type="InParanoid" id="A0A669BU83"/>
<keyword evidence="7" id="KW-1185">Reference proteome</keyword>
<dbReference type="InterPro" id="IPR052124">
    <property type="entry name" value="Rab9_kelch_effector"/>
</dbReference>
<evidence type="ECO:0000256" key="5">
    <source>
        <dbReference type="SAM" id="MobiDB-lite"/>
    </source>
</evidence>
<reference evidence="6" key="2">
    <citation type="submission" date="2025-08" db="UniProtKB">
        <authorList>
            <consortium name="Ensembl"/>
        </authorList>
    </citation>
    <scope>IDENTIFICATION</scope>
</reference>
<keyword evidence="2" id="KW-0677">Repeat</keyword>
<feature type="region of interest" description="Disordered" evidence="5">
    <location>
        <begin position="129"/>
        <end position="152"/>
    </location>
</feature>
<dbReference type="PANTHER" id="PTHR46647:SF1">
    <property type="entry name" value="RAB9 EFFECTOR PROTEIN WITH KELCH MOTIFS"/>
    <property type="match status" value="1"/>
</dbReference>
<evidence type="ECO:0000256" key="2">
    <source>
        <dbReference type="ARBA" id="ARBA00022737"/>
    </source>
</evidence>
<accession>A0A669BU83</accession>
<dbReference type="AlphaFoldDB" id="A0A669BU83"/>
<dbReference type="OMA" id="KLDNHEW"/>
<evidence type="ECO:0000313" key="6">
    <source>
        <dbReference type="Ensembl" id="ENSONIP00000037981.1"/>
    </source>
</evidence>
<dbReference type="SUPFAM" id="SSF117281">
    <property type="entry name" value="Kelch motif"/>
    <property type="match status" value="1"/>
</dbReference>
<organism evidence="6 7">
    <name type="scientific">Oreochromis niloticus</name>
    <name type="common">Nile tilapia</name>
    <name type="synonym">Tilapia nilotica</name>
    <dbReference type="NCBI Taxonomy" id="8128"/>
    <lineage>
        <taxon>Eukaryota</taxon>
        <taxon>Metazoa</taxon>
        <taxon>Chordata</taxon>
        <taxon>Craniata</taxon>
        <taxon>Vertebrata</taxon>
        <taxon>Euteleostomi</taxon>
        <taxon>Actinopterygii</taxon>
        <taxon>Neopterygii</taxon>
        <taxon>Teleostei</taxon>
        <taxon>Neoteleostei</taxon>
        <taxon>Acanthomorphata</taxon>
        <taxon>Ovalentaria</taxon>
        <taxon>Cichlomorphae</taxon>
        <taxon>Cichliformes</taxon>
        <taxon>Cichlidae</taxon>
        <taxon>African cichlids</taxon>
        <taxon>Pseudocrenilabrinae</taxon>
        <taxon>Oreochromini</taxon>
        <taxon>Oreochromis</taxon>
    </lineage>
</organism>
<comment type="function">
    <text evidence="3">Rab9 effector required for endosome to trans-Golgi network (TGN) transport.</text>
</comment>
<reference evidence="6" key="3">
    <citation type="submission" date="2025-09" db="UniProtKB">
        <authorList>
            <consortium name="Ensembl"/>
        </authorList>
    </citation>
    <scope>IDENTIFICATION</scope>
</reference>
<evidence type="ECO:0000256" key="1">
    <source>
        <dbReference type="ARBA" id="ARBA00022441"/>
    </source>
</evidence>
<dbReference type="Ensembl" id="ENSONIT00000086456.1">
    <property type="protein sequence ID" value="ENSONIP00000037981.1"/>
    <property type="gene ID" value="ENSONIG00000034667.1"/>
</dbReference>
<sequence length="152" mass="17129">MRVGRAPLPSPGKLDNHEWDMAESEVLKARYEHCRFVTKSCLQSLWVFGGAQQTGDRNCIQNVQLADSNPRWNVVTNGTPPSLRTYHTTSACLGDRLFVFSCREIGSAPASYSKLHDFDKASFGDQSRQFSGLNANPPTRYDERKNDFISRV</sequence>
<evidence type="ECO:0000313" key="7">
    <source>
        <dbReference type="Proteomes" id="UP000005207"/>
    </source>
</evidence>
<evidence type="ECO:0000256" key="3">
    <source>
        <dbReference type="ARBA" id="ARBA00037224"/>
    </source>
</evidence>